<dbReference type="AlphaFoldDB" id="A0A194Q231"/>
<feature type="domain" description="MADF" evidence="3">
    <location>
        <begin position="84"/>
        <end position="165"/>
    </location>
</feature>
<feature type="domain" description="MADF" evidence="3">
    <location>
        <begin position="214"/>
        <end position="293"/>
    </location>
</feature>
<dbReference type="InterPro" id="IPR006578">
    <property type="entry name" value="MADF-dom"/>
</dbReference>
<evidence type="ECO:0000259" key="3">
    <source>
        <dbReference type="PROSITE" id="PS51029"/>
    </source>
</evidence>
<dbReference type="EMBL" id="KQ459590">
    <property type="protein sequence ID" value="KPI97465.1"/>
    <property type="molecule type" value="Genomic_DNA"/>
</dbReference>
<reference evidence="5 6" key="1">
    <citation type="journal article" date="2015" name="Nat. Commun.">
        <title>Outbred genome sequencing and CRISPR/Cas9 gene editing in butterflies.</title>
        <authorList>
            <person name="Li X."/>
            <person name="Fan D."/>
            <person name="Zhang W."/>
            <person name="Liu G."/>
            <person name="Zhang L."/>
            <person name="Zhao L."/>
            <person name="Fang X."/>
            <person name="Chen L."/>
            <person name="Dong Y."/>
            <person name="Chen Y."/>
            <person name="Ding Y."/>
            <person name="Zhao R."/>
            <person name="Feng M."/>
            <person name="Zhu Y."/>
            <person name="Feng Y."/>
            <person name="Jiang X."/>
            <person name="Zhu D."/>
            <person name="Xiang H."/>
            <person name="Feng X."/>
            <person name="Li S."/>
            <person name="Wang J."/>
            <person name="Zhang G."/>
            <person name="Kronforst M.R."/>
            <person name="Wang W."/>
        </authorList>
    </citation>
    <scope>NUCLEOTIDE SEQUENCE [LARGE SCALE GENOMIC DNA]</scope>
    <source>
        <strain evidence="5">Ya'a_city_454_Px</strain>
        <tissue evidence="5">Whole body</tissue>
    </source>
</reference>
<evidence type="ECO:0000313" key="6">
    <source>
        <dbReference type="Proteomes" id="UP000053268"/>
    </source>
</evidence>
<accession>A0A194Q231</accession>
<dbReference type="GO" id="GO:0005634">
    <property type="term" value="C:nucleus"/>
    <property type="evidence" value="ECO:0007669"/>
    <property type="project" value="UniProtKB-SubCell"/>
</dbReference>
<dbReference type="PROSITE" id="PS51029">
    <property type="entry name" value="MADF"/>
    <property type="match status" value="2"/>
</dbReference>
<evidence type="ECO:0000313" key="5">
    <source>
        <dbReference type="EMBL" id="KPI97465.1"/>
    </source>
</evidence>
<feature type="domain" description="BESS" evidence="4">
    <location>
        <begin position="364"/>
        <end position="403"/>
    </location>
</feature>
<protein>
    <submittedName>
        <fullName evidence="5">Transcription factor Adf-1</fullName>
    </submittedName>
</protein>
<dbReference type="Proteomes" id="UP000053268">
    <property type="component" value="Unassembled WGS sequence"/>
</dbReference>
<proteinExistence type="predicted"/>
<comment type="subcellular location">
    <subcellularLocation>
        <location evidence="1">Nucleus</location>
    </subcellularLocation>
</comment>
<feature type="compositionally biased region" description="Basic and acidic residues" evidence="2">
    <location>
        <begin position="19"/>
        <end position="48"/>
    </location>
</feature>
<dbReference type="PANTHER" id="PTHR12243">
    <property type="entry name" value="MADF DOMAIN TRANSCRIPTION FACTOR"/>
    <property type="match status" value="1"/>
</dbReference>
<feature type="region of interest" description="Disordered" evidence="2">
    <location>
        <begin position="19"/>
        <end position="59"/>
    </location>
</feature>
<organism evidence="5 6">
    <name type="scientific">Papilio xuthus</name>
    <name type="common">Asian swallowtail butterfly</name>
    <dbReference type="NCBI Taxonomy" id="66420"/>
    <lineage>
        <taxon>Eukaryota</taxon>
        <taxon>Metazoa</taxon>
        <taxon>Ecdysozoa</taxon>
        <taxon>Arthropoda</taxon>
        <taxon>Hexapoda</taxon>
        <taxon>Insecta</taxon>
        <taxon>Pterygota</taxon>
        <taxon>Neoptera</taxon>
        <taxon>Endopterygota</taxon>
        <taxon>Lepidoptera</taxon>
        <taxon>Glossata</taxon>
        <taxon>Ditrysia</taxon>
        <taxon>Papilionoidea</taxon>
        <taxon>Papilionidae</taxon>
        <taxon>Papilioninae</taxon>
        <taxon>Papilio</taxon>
    </lineage>
</organism>
<evidence type="ECO:0000256" key="2">
    <source>
        <dbReference type="SAM" id="MobiDB-lite"/>
    </source>
</evidence>
<gene>
    <name evidence="5" type="ORF">RR46_09372</name>
</gene>
<evidence type="ECO:0000256" key="1">
    <source>
        <dbReference type="PROSITE-ProRule" id="PRU00371"/>
    </source>
</evidence>
<dbReference type="InterPro" id="IPR004210">
    <property type="entry name" value="BESS_motif"/>
</dbReference>
<dbReference type="SMART" id="SM00595">
    <property type="entry name" value="MADF"/>
    <property type="match status" value="2"/>
</dbReference>
<dbReference type="PROSITE" id="PS51031">
    <property type="entry name" value="BESS"/>
    <property type="match status" value="1"/>
</dbReference>
<name>A0A194Q231_PAPXU</name>
<keyword evidence="6" id="KW-1185">Reference proteome</keyword>
<keyword evidence="1" id="KW-0539">Nucleus</keyword>
<dbReference type="Pfam" id="PF02944">
    <property type="entry name" value="BESS"/>
    <property type="match status" value="1"/>
</dbReference>
<dbReference type="InterPro" id="IPR039353">
    <property type="entry name" value="TF_Adf1"/>
</dbReference>
<dbReference type="Pfam" id="PF10545">
    <property type="entry name" value="MADF_DNA_bdg"/>
    <property type="match status" value="2"/>
</dbReference>
<evidence type="ECO:0000259" key="4">
    <source>
        <dbReference type="PROSITE" id="PS51031"/>
    </source>
</evidence>
<sequence>MDKGLESLSTCIMIAERVRGSERTGRRERERERERGGERERGASDRRLSNPPRGSRSARLRSRLRNRSAMKSKVKGVRSKNMDKLIAAVQARECLWDKSYRGHRNRFKLERYWNEVAAEVGTTSINCRKRWKNLKDQCRKEMKKNPNESDWPHFKKLKFIHHQFLAEDGEGDEDTTDEVFNSLDDSIKRPKLGYTMRKKLLMNKRRTIDVDMNKLIDLVRPMDLIWNRQLKGHHNWYKLDESWKEIAKELGVTRDEARLKWKYLRDQARKEVRKQDSEWEYLPKLQFLTSQFNDYENNEAADEQYPQEYEPIDTSASYYTEPANEVANDEDFDEFDTKPIIMETDFYDDDDEAQRSATGEEPAKDEDIGFFNSLLPHVKKLVPAKKLMLRMKIQELVYNTVYSEN</sequence>
<dbReference type="GO" id="GO:0003677">
    <property type="term" value="F:DNA binding"/>
    <property type="evidence" value="ECO:0007669"/>
    <property type="project" value="InterPro"/>
</dbReference>
<dbReference type="PANTHER" id="PTHR12243:SF67">
    <property type="entry name" value="COREPRESSOR OF PANGOLIN, ISOFORM A-RELATED"/>
    <property type="match status" value="1"/>
</dbReference>